<feature type="compositionally biased region" description="Polar residues" evidence="4">
    <location>
        <begin position="69"/>
        <end position="79"/>
    </location>
</feature>
<feature type="compositionally biased region" description="Basic and acidic residues" evidence="4">
    <location>
        <begin position="810"/>
        <end position="821"/>
    </location>
</feature>
<feature type="region of interest" description="Disordered" evidence="4">
    <location>
        <begin position="766"/>
        <end position="785"/>
    </location>
</feature>
<keyword evidence="2" id="KW-0863">Zinc-finger</keyword>
<feature type="compositionally biased region" description="Basic and acidic residues" evidence="4">
    <location>
        <begin position="699"/>
        <end position="709"/>
    </location>
</feature>
<dbReference type="PANTHER" id="PTHR46524">
    <property type="entry name" value="CW-TYPE ZINC FINGER"/>
    <property type="match status" value="1"/>
</dbReference>
<dbReference type="Pfam" id="PF24756">
    <property type="entry name" value="THD_CWZF3-5-7"/>
    <property type="match status" value="1"/>
</dbReference>
<evidence type="ECO:0000256" key="3">
    <source>
        <dbReference type="ARBA" id="ARBA00022833"/>
    </source>
</evidence>
<evidence type="ECO:0000313" key="6">
    <source>
        <dbReference type="EMBL" id="KAL3626118.1"/>
    </source>
</evidence>
<dbReference type="EMBL" id="JAVIJP010000047">
    <property type="protein sequence ID" value="KAL3626118.1"/>
    <property type="molecule type" value="Genomic_DNA"/>
</dbReference>
<dbReference type="Gene3D" id="3.30.40.100">
    <property type="match status" value="1"/>
</dbReference>
<accession>A0ABD3C996</accession>
<protein>
    <recommendedName>
        <fullName evidence="5">CW-type domain-containing protein</fullName>
    </recommendedName>
</protein>
<dbReference type="PANTHER" id="PTHR46524:SF12">
    <property type="entry name" value="CW-TYPE DOMAIN-CONTAINING PROTEIN"/>
    <property type="match status" value="1"/>
</dbReference>
<evidence type="ECO:0000259" key="5">
    <source>
        <dbReference type="PROSITE" id="PS51050"/>
    </source>
</evidence>
<dbReference type="Proteomes" id="UP001632038">
    <property type="component" value="Unassembled WGS sequence"/>
</dbReference>
<sequence length="1362" mass="149623">MFQEPELEEGETYYYKDDTSIDPDVALSYIGDRVQSILGHLQKDFEGGIFAEKLGSKFGGYGSFLPTHQRSPSILSQPKSPHRVHNPNSPRSRNACPEVPTRNLPSQTLKTPLNNASIGQKATVSSDKVAKVVLPPIKPGNPPDQRSLKLRIKVGPERVAQYNAEIYNLGLTSPSSSDGNSGDESDGLLIESHETLNESPASILKIMTSFPVPSGLLLSPLSDELLNLAREIENPVESKFKVAPMSSASSVRLSNNNVILGKKMKIADKSGNMEKPEDEVVANHNDRKHKAPAVENVVQPVHELSGKPLPDLVRETDTAVQAKRRKVNHNDRVKERAVSGDSVKDTFSEHTFDQSSSVEKFGEQHQTIISHKDASVDHRQGNKNRGEGVIKRTMNNSSLKVGVNRLSVEGEKRPPGVLSSGKIAMRPEEKNSGKKGVHKIHLTKKEHVGTTMNLLETTKRSNLEHAKSKPANADKMKERLLSSKKGFERVSYDALLAEPPAPSAIPSKEGIVNGLKQPVAAPPEVIEENWVACDRCEKWRLLPYGTKSEDLPDKWVCNMLDWLPGMNRCEISEDETTAALHASYAIPIPQNQHNFQAHADGAIAGVTSSNAHHFNQSLRNCDLDQMERPKPKDRRSPVSARDSVPSNGKMQLKRPAVRNESVKVVRQSLSGVNVSNNPDTQHPNKSTAVSEKPNKRKSEHVVGDEANMRKKIKRESGQHVNGEMKRIKSNDALTVDNFQTFDGKKTSIQRNTVSGGDLRITLKQHTGEKQDLSDKGPFGIKAPNGKEVASNKIRLKNFEYSPQINKKAPIKQDIKGGDFQRDATPQFSQSGTSKRKSSEARFQSPGSKENPVNRAIEKEQKVRKPKTKMKLTDEDIDKLRQDLGLEQPSTAATSSSSKVSGSHKNRVNYLKVKGSPDESVSSSPVRIPEETVGKADSSFNNVPTIGNANGISSLTNDNGSEIFDSRSKLKEETNFNNRIAKSFKKGMSVGKKDFGKPTYDKSADVKQQNVSRESPKLAVEPWNGKVHIELLKEETQVTSCRNKQASGLSRSTKRSSSDSRALDASTVDNSSKALNETDFARPQNVNDNIGNNVAEQSMALEASPGNKNVSTALKEAEVALREAEDLRIHADLIKNSGFSSESNYEYFKAALKFLHGASLLETCNGESSKPLETSPMQMYGAAAQLCKTCASEYEKSHEMAAAALAYKCMEVAYLRVVYCKNSNTSRVWSDLQSSLQMAPQGESPSSSASDVDNLNNLVMTDKATLSKGGGGGTHVIVPRNRLNFARLLDFTKDVNAAMEAAKKSQDSFAAARVELEQSRNKEAIVSVKRVIDFSFQDIEELLRLVSLAFNTINHQGLNGNRE</sequence>
<keyword evidence="7" id="KW-1185">Reference proteome</keyword>
<feature type="compositionally biased region" description="Polar residues" evidence="4">
    <location>
        <begin position="823"/>
        <end position="832"/>
    </location>
</feature>
<feature type="domain" description="CW-type" evidence="5">
    <location>
        <begin position="524"/>
        <end position="577"/>
    </location>
</feature>
<feature type="compositionally biased region" description="Polar residues" evidence="4">
    <location>
        <begin position="103"/>
        <end position="112"/>
    </location>
</feature>
<dbReference type="InterPro" id="IPR055300">
    <property type="entry name" value="CWZF3/5/7"/>
</dbReference>
<dbReference type="Pfam" id="PF07496">
    <property type="entry name" value="zf-CW"/>
    <property type="match status" value="1"/>
</dbReference>
<proteinExistence type="predicted"/>
<keyword evidence="3" id="KW-0862">Zinc</keyword>
<feature type="region of interest" description="Disordered" evidence="4">
    <location>
        <begin position="994"/>
        <end position="1016"/>
    </location>
</feature>
<name>A0ABD3C996_9LAMI</name>
<reference evidence="7" key="1">
    <citation type="journal article" date="2024" name="IScience">
        <title>Strigolactones Initiate the Formation of Haustorium-like Structures in Castilleja.</title>
        <authorList>
            <person name="Buerger M."/>
            <person name="Peterson D."/>
            <person name="Chory J."/>
        </authorList>
    </citation>
    <scope>NUCLEOTIDE SEQUENCE [LARGE SCALE GENOMIC DNA]</scope>
</reference>
<organism evidence="6 7">
    <name type="scientific">Castilleja foliolosa</name>
    <dbReference type="NCBI Taxonomy" id="1961234"/>
    <lineage>
        <taxon>Eukaryota</taxon>
        <taxon>Viridiplantae</taxon>
        <taxon>Streptophyta</taxon>
        <taxon>Embryophyta</taxon>
        <taxon>Tracheophyta</taxon>
        <taxon>Spermatophyta</taxon>
        <taxon>Magnoliopsida</taxon>
        <taxon>eudicotyledons</taxon>
        <taxon>Gunneridae</taxon>
        <taxon>Pentapetalae</taxon>
        <taxon>asterids</taxon>
        <taxon>lamiids</taxon>
        <taxon>Lamiales</taxon>
        <taxon>Orobanchaceae</taxon>
        <taxon>Pedicularideae</taxon>
        <taxon>Castillejinae</taxon>
        <taxon>Castilleja</taxon>
    </lineage>
</organism>
<keyword evidence="1" id="KW-0479">Metal-binding</keyword>
<evidence type="ECO:0000256" key="2">
    <source>
        <dbReference type="ARBA" id="ARBA00022771"/>
    </source>
</evidence>
<evidence type="ECO:0000313" key="7">
    <source>
        <dbReference type="Proteomes" id="UP001632038"/>
    </source>
</evidence>
<feature type="compositionally biased region" description="Polar residues" evidence="4">
    <location>
        <begin position="667"/>
        <end position="689"/>
    </location>
</feature>
<feature type="compositionally biased region" description="Basic and acidic residues" evidence="4">
    <location>
        <begin position="870"/>
        <end position="883"/>
    </location>
</feature>
<evidence type="ECO:0000256" key="1">
    <source>
        <dbReference type="ARBA" id="ARBA00022723"/>
    </source>
</evidence>
<dbReference type="InterPro" id="IPR056406">
    <property type="entry name" value="THD_CWZF3/5/7"/>
</dbReference>
<gene>
    <name evidence="6" type="ORF">CASFOL_029667</name>
</gene>
<feature type="region of interest" description="Disordered" evidence="4">
    <location>
        <begin position="1040"/>
        <end position="1088"/>
    </location>
</feature>
<evidence type="ECO:0000256" key="4">
    <source>
        <dbReference type="SAM" id="MobiDB-lite"/>
    </source>
</evidence>
<feature type="region of interest" description="Disordered" evidence="4">
    <location>
        <begin position="69"/>
        <end position="112"/>
    </location>
</feature>
<feature type="compositionally biased region" description="Basic and acidic residues" evidence="4">
    <location>
        <begin position="994"/>
        <end position="1004"/>
    </location>
</feature>
<dbReference type="GO" id="GO:0008270">
    <property type="term" value="F:zinc ion binding"/>
    <property type="evidence" value="ECO:0007669"/>
    <property type="project" value="UniProtKB-KW"/>
</dbReference>
<comment type="caution">
    <text evidence="6">The sequence shown here is derived from an EMBL/GenBank/DDBJ whole genome shotgun (WGS) entry which is preliminary data.</text>
</comment>
<feature type="region of interest" description="Disordered" evidence="4">
    <location>
        <begin position="619"/>
        <end position="709"/>
    </location>
</feature>
<dbReference type="PROSITE" id="PS51050">
    <property type="entry name" value="ZF_CW"/>
    <property type="match status" value="1"/>
</dbReference>
<feature type="region of interest" description="Disordered" evidence="4">
    <location>
        <begin position="804"/>
        <end position="935"/>
    </location>
</feature>
<dbReference type="InterPro" id="IPR011124">
    <property type="entry name" value="Znf_CW"/>
</dbReference>
<feature type="compositionally biased region" description="Basic and acidic residues" evidence="4">
    <location>
        <begin position="621"/>
        <end position="636"/>
    </location>
</feature>